<dbReference type="SUPFAM" id="SSF52540">
    <property type="entry name" value="P-loop containing nucleoside triphosphate hydrolases"/>
    <property type="match status" value="1"/>
</dbReference>
<dbReference type="Proteomes" id="UP000494109">
    <property type="component" value="Unassembled WGS sequence"/>
</dbReference>
<dbReference type="GO" id="GO:0005525">
    <property type="term" value="F:GTP binding"/>
    <property type="evidence" value="ECO:0007669"/>
    <property type="project" value="UniProtKB-KW"/>
</dbReference>
<dbReference type="AlphaFoldDB" id="A0A6P3AIF2"/>
<evidence type="ECO:0000313" key="8">
    <source>
        <dbReference type="Proteomes" id="UP000494109"/>
    </source>
</evidence>
<evidence type="ECO:0000256" key="2">
    <source>
        <dbReference type="ARBA" id="ARBA00022741"/>
    </source>
</evidence>
<dbReference type="Pfam" id="PF00350">
    <property type="entry name" value="Dynamin_N"/>
    <property type="match status" value="1"/>
</dbReference>
<protein>
    <submittedName>
        <fullName evidence="7">Bacterial dynamin-like protein</fullName>
        <ecNumber evidence="7">3.6.5.5</ecNumber>
    </submittedName>
</protein>
<dbReference type="RefSeq" id="WP_089487099.1">
    <property type="nucleotide sequence ID" value="NZ_CABVQS010000024.1"/>
</dbReference>
<dbReference type="InterPro" id="IPR045063">
    <property type="entry name" value="Dynamin_N"/>
</dbReference>
<accession>A0A6P3AIF2</accession>
<evidence type="ECO:0000256" key="1">
    <source>
        <dbReference type="ARBA" id="ARBA00004370"/>
    </source>
</evidence>
<keyword evidence="2" id="KW-0547">Nucleotide-binding</keyword>
<gene>
    <name evidence="7" type="ORF">BCO71033_05030</name>
</gene>
<keyword evidence="5" id="KW-0472">Membrane</keyword>
<dbReference type="GO" id="GO:0016020">
    <property type="term" value="C:membrane"/>
    <property type="evidence" value="ECO:0007669"/>
    <property type="project" value="UniProtKB-SubCell"/>
</dbReference>
<comment type="subcellular location">
    <subcellularLocation>
        <location evidence="1">Membrane</location>
    </subcellularLocation>
</comment>
<reference evidence="7 8" key="1">
    <citation type="submission" date="2019-09" db="EMBL/GenBank/DDBJ databases">
        <authorList>
            <person name="Depoorter E."/>
        </authorList>
    </citation>
    <scope>NUCLEOTIDE SEQUENCE [LARGE SCALE GENOMIC DNA]</scope>
    <source>
        <strain evidence="7">R-71033</strain>
    </source>
</reference>
<dbReference type="EC" id="3.6.5.5" evidence="7"/>
<dbReference type="PANTHER" id="PTHR10465">
    <property type="entry name" value="TRANSMEMBRANE GTPASE FZO1"/>
    <property type="match status" value="1"/>
</dbReference>
<dbReference type="InterPro" id="IPR027094">
    <property type="entry name" value="Mitofusin_fam"/>
</dbReference>
<dbReference type="Gene3D" id="3.40.50.300">
    <property type="entry name" value="P-loop containing nucleotide triphosphate hydrolases"/>
    <property type="match status" value="1"/>
</dbReference>
<evidence type="ECO:0000256" key="4">
    <source>
        <dbReference type="ARBA" id="ARBA00023134"/>
    </source>
</evidence>
<sequence>MTNRTMMLELLAAPQWQTLGERYDPQDPNQAAPGLVERLRAYRGQLSAERFVLPIAGIQGSGKSTLLNALAFDEPVLPIDADETTCVPVEIAWAAESSPHAQVHFADGRVETLPCTEDALRSVVHNEHNPGNAKQVTRVVLTSNRELFRHGLVLVDLPGVGSLTQANRETTQRYLAEAVGVIFMLRTVPPLTRSEAVFVRLQWASLRTAIFVQNRWNDESDDEAQAGREHNEKVLRQIAEQAGIPFDAPPAIHVVNGFDALRGALSRNDGLVEASGLAALGAELGRFGAEWAVRVADVVATAIGADLDRVAAVVGGRLAETKLDRSAHAARMAEDARLHMDRLKALDERGARMRDDADAFRRTVRQQLRAWADEKGAELRNRMRTKMRAGIVDGPRLSRALKDEQSDATDDIFNQVQEDALAMQERLRMDLDGLDAWSADMPEITFTVDKAESTRFENVAGRIAGAAGGVWAAVEAGALVGSLGGGPIGALIGGAVGGLLGAMAGQWLGGKAKEGVTELRARAVEPEVFAAIDRYVSETSAALNRIADEFVDHLDAVLEHWRAAKSAAYEQERQSSLSMMNLSADEKARAADGLTADLDAIDALRGKLTEARA</sequence>
<evidence type="ECO:0000313" key="7">
    <source>
        <dbReference type="EMBL" id="VWD47032.1"/>
    </source>
</evidence>
<evidence type="ECO:0000256" key="5">
    <source>
        <dbReference type="ARBA" id="ARBA00023136"/>
    </source>
</evidence>
<evidence type="ECO:0000259" key="6">
    <source>
        <dbReference type="Pfam" id="PF00350"/>
    </source>
</evidence>
<keyword evidence="4" id="KW-0342">GTP-binding</keyword>
<feature type="domain" description="Dynamin N-terminal" evidence="6">
    <location>
        <begin position="56"/>
        <end position="200"/>
    </location>
</feature>
<dbReference type="PANTHER" id="PTHR10465:SF0">
    <property type="entry name" value="SARCALUMENIN"/>
    <property type="match status" value="1"/>
</dbReference>
<dbReference type="InterPro" id="IPR027417">
    <property type="entry name" value="P-loop_NTPase"/>
</dbReference>
<proteinExistence type="predicted"/>
<name>A0A6P3AIF2_9BURK</name>
<keyword evidence="3 7" id="KW-0378">Hydrolase</keyword>
<dbReference type="GO" id="GO:0003924">
    <property type="term" value="F:GTPase activity"/>
    <property type="evidence" value="ECO:0007669"/>
    <property type="project" value="InterPro"/>
</dbReference>
<evidence type="ECO:0000256" key="3">
    <source>
        <dbReference type="ARBA" id="ARBA00022801"/>
    </source>
</evidence>
<dbReference type="EMBL" id="CABVQS010000024">
    <property type="protein sequence ID" value="VWD47032.1"/>
    <property type="molecule type" value="Genomic_DNA"/>
</dbReference>
<organism evidence="7 8">
    <name type="scientific">Burkholderia contaminans</name>
    <dbReference type="NCBI Taxonomy" id="488447"/>
    <lineage>
        <taxon>Bacteria</taxon>
        <taxon>Pseudomonadati</taxon>
        <taxon>Pseudomonadota</taxon>
        <taxon>Betaproteobacteria</taxon>
        <taxon>Burkholderiales</taxon>
        <taxon>Burkholderiaceae</taxon>
        <taxon>Burkholderia</taxon>
        <taxon>Burkholderia cepacia complex</taxon>
    </lineage>
</organism>